<evidence type="ECO:0000256" key="5">
    <source>
        <dbReference type="ARBA" id="ARBA00022989"/>
    </source>
</evidence>
<evidence type="ECO:0000256" key="3">
    <source>
        <dbReference type="ARBA" id="ARBA00022692"/>
    </source>
</evidence>
<dbReference type="GO" id="GO:0000139">
    <property type="term" value="C:Golgi membrane"/>
    <property type="evidence" value="ECO:0007669"/>
    <property type="project" value="UniProtKB-SubCell"/>
</dbReference>
<dbReference type="Proteomes" id="UP000663760">
    <property type="component" value="Chromosome 9"/>
</dbReference>
<evidence type="ECO:0000313" key="12">
    <source>
        <dbReference type="Proteomes" id="UP000663760"/>
    </source>
</evidence>
<feature type="domain" description="Trichome birefringence-like N-terminal" evidence="9">
    <location>
        <begin position="29"/>
        <end position="82"/>
    </location>
</feature>
<comment type="subcellular location">
    <subcellularLocation>
        <location evidence="1">Golgi apparatus membrane</location>
        <topology evidence="1">Single-pass type II membrane protein</topology>
    </subcellularLocation>
</comment>
<dbReference type="GO" id="GO:1990538">
    <property type="term" value="F:xylan O-acetyltransferase activity"/>
    <property type="evidence" value="ECO:0007669"/>
    <property type="project" value="UniProtKB-ARBA"/>
</dbReference>
<dbReference type="Pfam" id="PF13839">
    <property type="entry name" value="PC-Esterase"/>
    <property type="match status" value="1"/>
</dbReference>
<keyword evidence="5" id="KW-1133">Transmembrane helix</keyword>
<evidence type="ECO:0000313" key="11">
    <source>
        <dbReference type="EMBL" id="CAA7402647.1"/>
    </source>
</evidence>
<dbReference type="InterPro" id="IPR026057">
    <property type="entry name" value="TBL_C"/>
</dbReference>
<evidence type="ECO:0000256" key="6">
    <source>
        <dbReference type="ARBA" id="ARBA00023034"/>
    </source>
</evidence>
<proteinExistence type="inferred from homology"/>
<evidence type="ECO:0000256" key="7">
    <source>
        <dbReference type="ARBA" id="ARBA00023136"/>
    </source>
</evidence>
<dbReference type="InterPro" id="IPR029962">
    <property type="entry name" value="TBL"/>
</dbReference>
<sequence length="380" mass="44104">MHTYLNILQCSYKFSYCLGFNIHLKRFAEKCDLFDGEWIPHPSGPAYTNDSCLLIEAHQNCRTNGRPDTGYLYWKWKPKGCDLPLFDTERFLDAMRNKWWAFIGDSISRNHVQSLICLLSKVDKAIEVYHDEEWKSRRWYFSSYNFTLSVIWSPFLVKAEISEDPNGVSSKDIQLHLDTLDEGWISQLRQFDYVIASGGKWFPKAAFYWENNTLVGCHYCPGRNLSELGYDYAYRKVLDLVLHHLTSSGYKATVLFRTSTPDHFENGEWSDGGTCKRTVPFKGGEVSMKEVDRVLRKVELAAFKKAAGRAPRNGTRLKLIDTTYLSLLRPDGHPGAYRTYHPFAEDKNAKVQNDCLHWCLPGPIDYWNDLLMEMVLNDRR</sequence>
<gene>
    <name evidence="10" type="ORF">SI7747_09012271</name>
    <name evidence="11" type="ORF">SI8410_09013325</name>
</gene>
<keyword evidence="4" id="KW-0735">Signal-anchor</keyword>
<dbReference type="InterPro" id="IPR025846">
    <property type="entry name" value="TBL_N"/>
</dbReference>
<keyword evidence="7" id="KW-0472">Membrane</keyword>
<keyword evidence="3" id="KW-0812">Transmembrane</keyword>
<dbReference type="AlphaFoldDB" id="A0A7I8KXU3"/>
<feature type="domain" description="Trichome birefringence-like C-terminal" evidence="8">
    <location>
        <begin position="83"/>
        <end position="374"/>
    </location>
</feature>
<evidence type="ECO:0000259" key="9">
    <source>
        <dbReference type="Pfam" id="PF14416"/>
    </source>
</evidence>
<dbReference type="EMBL" id="LR746272">
    <property type="protein sequence ID" value="CAA7402647.1"/>
    <property type="molecule type" value="Genomic_DNA"/>
</dbReference>
<keyword evidence="6" id="KW-0333">Golgi apparatus</keyword>
<evidence type="ECO:0000313" key="10">
    <source>
        <dbReference type="EMBL" id="CAA2626576.1"/>
    </source>
</evidence>
<accession>A0A7I8KXU3</accession>
<evidence type="ECO:0000256" key="2">
    <source>
        <dbReference type="ARBA" id="ARBA00007727"/>
    </source>
</evidence>
<organism evidence="11 12">
    <name type="scientific">Spirodela intermedia</name>
    <name type="common">Intermediate duckweed</name>
    <dbReference type="NCBI Taxonomy" id="51605"/>
    <lineage>
        <taxon>Eukaryota</taxon>
        <taxon>Viridiplantae</taxon>
        <taxon>Streptophyta</taxon>
        <taxon>Embryophyta</taxon>
        <taxon>Tracheophyta</taxon>
        <taxon>Spermatophyta</taxon>
        <taxon>Magnoliopsida</taxon>
        <taxon>Liliopsida</taxon>
        <taxon>Araceae</taxon>
        <taxon>Lemnoideae</taxon>
        <taxon>Spirodela</taxon>
    </lineage>
</organism>
<dbReference type="PANTHER" id="PTHR32285">
    <property type="entry name" value="PROTEIN TRICHOME BIREFRINGENCE-LIKE 9-RELATED"/>
    <property type="match status" value="1"/>
</dbReference>
<dbReference type="PANTHER" id="PTHR32285:SF324">
    <property type="entry name" value="PROTEIN TRICHOME BIREFRINGENCE-LIKE 25"/>
    <property type="match status" value="1"/>
</dbReference>
<keyword evidence="12" id="KW-1185">Reference proteome</keyword>
<comment type="similarity">
    <text evidence="2">Belongs to the PC-esterase family. TBL subfamily.</text>
</comment>
<protein>
    <submittedName>
        <fullName evidence="11">Uncharacterized protein</fullName>
    </submittedName>
</protein>
<reference evidence="11" key="1">
    <citation type="submission" date="2020-02" db="EMBL/GenBank/DDBJ databases">
        <authorList>
            <person name="Scholz U."/>
            <person name="Mascher M."/>
            <person name="Fiebig A."/>
        </authorList>
    </citation>
    <scope>NUCLEOTIDE SEQUENCE</scope>
</reference>
<dbReference type="EMBL" id="LR743596">
    <property type="protein sequence ID" value="CAA2626576.1"/>
    <property type="molecule type" value="Genomic_DNA"/>
</dbReference>
<dbReference type="Pfam" id="PF14416">
    <property type="entry name" value="PMR5N"/>
    <property type="match status" value="1"/>
</dbReference>
<dbReference type="OrthoDB" id="630188at2759"/>
<evidence type="ECO:0000256" key="1">
    <source>
        <dbReference type="ARBA" id="ARBA00004323"/>
    </source>
</evidence>
<evidence type="ECO:0000256" key="4">
    <source>
        <dbReference type="ARBA" id="ARBA00022968"/>
    </source>
</evidence>
<name>A0A7I8KXU3_SPIIN</name>
<evidence type="ECO:0000259" key="8">
    <source>
        <dbReference type="Pfam" id="PF13839"/>
    </source>
</evidence>